<comment type="cofactor">
    <cofactor evidence="9">
        <name>Mn(2+)</name>
        <dbReference type="ChEBI" id="CHEBI:29035"/>
    </cofactor>
</comment>
<proteinExistence type="predicted"/>
<evidence type="ECO:0000259" key="11">
    <source>
        <dbReference type="PROSITE" id="PS51084"/>
    </source>
</evidence>
<feature type="active site" description="Tele-AMP-histidine intermediate" evidence="5">
    <location>
        <position position="229"/>
    </location>
</feature>
<feature type="domain" description="HIT" evidence="11">
    <location>
        <begin position="134"/>
        <end position="242"/>
    </location>
</feature>
<evidence type="ECO:0000256" key="8">
    <source>
        <dbReference type="PROSITE-ProRule" id="PRU00464"/>
    </source>
</evidence>
<gene>
    <name evidence="12" type="ORF">ElyMa_006320000</name>
</gene>
<evidence type="ECO:0000256" key="6">
    <source>
        <dbReference type="PIRSR" id="PIRSR639383-2"/>
    </source>
</evidence>
<dbReference type="GO" id="GO:0072332">
    <property type="term" value="P:intrinsic apoptotic signaling pathway by p53 class mediator"/>
    <property type="evidence" value="ECO:0007669"/>
    <property type="project" value="TreeGrafter"/>
</dbReference>
<dbReference type="PROSITE" id="PS00892">
    <property type="entry name" value="HIT_1"/>
    <property type="match status" value="1"/>
</dbReference>
<dbReference type="GO" id="GO:0000166">
    <property type="term" value="F:nucleotide binding"/>
    <property type="evidence" value="ECO:0007669"/>
    <property type="project" value="UniProtKB-KW"/>
</dbReference>
<feature type="binding site" evidence="6">
    <location>
        <begin position="222"/>
        <end position="225"/>
    </location>
    <ligand>
        <name>substrate</name>
    </ligand>
</feature>
<dbReference type="PANTHER" id="PTHR46981:SF1">
    <property type="entry name" value="BIS(5'-ADENOSYL)-TRIPHOSPHATASE"/>
    <property type="match status" value="1"/>
</dbReference>
<dbReference type="GO" id="GO:0005886">
    <property type="term" value="C:plasma membrane"/>
    <property type="evidence" value="ECO:0007669"/>
    <property type="project" value="TreeGrafter"/>
</dbReference>
<comment type="caution">
    <text evidence="12">The sequence shown here is derived from an EMBL/GenBank/DDBJ whole genome shotgun (WGS) entry which is preliminary data.</text>
</comment>
<feature type="domain" description="CN hydrolase" evidence="10">
    <location>
        <begin position="1"/>
        <end position="93"/>
    </location>
</feature>
<dbReference type="EMBL" id="BMAT01012694">
    <property type="protein sequence ID" value="GFR97283.1"/>
    <property type="molecule type" value="Genomic_DNA"/>
</dbReference>
<dbReference type="CDD" id="cd01275">
    <property type="entry name" value="FHIT"/>
    <property type="match status" value="1"/>
</dbReference>
<dbReference type="PROSITE" id="PS50263">
    <property type="entry name" value="CN_HYDROLASE"/>
    <property type="match status" value="1"/>
</dbReference>
<dbReference type="InterPro" id="IPR036265">
    <property type="entry name" value="HIT-like_sf"/>
</dbReference>
<sequence length="291" mass="32413">MRFPELSLALAQQGADILTFPSAFTQITGMAHWESILRCRAIETQCYVVAAAQTGKHNDKRSSYGHTMVVDPWGAVVSQCSEGTGVCVAEIDLDYLAKRRREMPVWQHRRIDLYGRVEALTPSQGSSFSPDDLSQYQFGHVTVGSSQVFYRTALSFACVNIKPVLPGHALVIPLRPAVHMNDLTPAEVTDLFLTVQRVSKVVNQHFGASSNTIAVQDGPDAGQTVKHVHVHILPRKPGDFGQNDDVYDALENHDKKWTENTVFRTEEEMAAEAAQLRTYFYPEGLERKPQS</sequence>
<dbReference type="InterPro" id="IPR019808">
    <property type="entry name" value="Histidine_triad_CS"/>
</dbReference>
<dbReference type="GO" id="GO:0015964">
    <property type="term" value="P:diadenosine triphosphate catabolic process"/>
    <property type="evidence" value="ECO:0007669"/>
    <property type="project" value="TreeGrafter"/>
</dbReference>
<dbReference type="GO" id="GO:0005737">
    <property type="term" value="C:cytoplasm"/>
    <property type="evidence" value="ECO:0007669"/>
    <property type="project" value="TreeGrafter"/>
</dbReference>
<dbReference type="GO" id="GO:0005634">
    <property type="term" value="C:nucleus"/>
    <property type="evidence" value="ECO:0007669"/>
    <property type="project" value="TreeGrafter"/>
</dbReference>
<evidence type="ECO:0000259" key="10">
    <source>
        <dbReference type="PROSITE" id="PS50263"/>
    </source>
</evidence>
<dbReference type="SUPFAM" id="SSF54197">
    <property type="entry name" value="HIT-like"/>
    <property type="match status" value="1"/>
</dbReference>
<dbReference type="PANTHER" id="PTHR46981">
    <property type="entry name" value="BIS(5'-ADENOSYL)-TRIPHOSPHATASE"/>
    <property type="match status" value="1"/>
</dbReference>
<dbReference type="GO" id="GO:0006163">
    <property type="term" value="P:purine nucleotide metabolic process"/>
    <property type="evidence" value="ECO:0007669"/>
    <property type="project" value="TreeGrafter"/>
</dbReference>
<dbReference type="Gene3D" id="3.30.428.10">
    <property type="entry name" value="HIT-like"/>
    <property type="match status" value="1"/>
</dbReference>
<feature type="short sequence motif" description="Histidine triad motif" evidence="8">
    <location>
        <begin position="227"/>
        <end position="231"/>
    </location>
</feature>
<dbReference type="Gene3D" id="3.60.110.10">
    <property type="entry name" value="Carbon-nitrogen hydrolase"/>
    <property type="match status" value="1"/>
</dbReference>
<dbReference type="Pfam" id="PF01230">
    <property type="entry name" value="HIT"/>
    <property type="match status" value="1"/>
</dbReference>
<evidence type="ECO:0000256" key="2">
    <source>
        <dbReference type="ARBA" id="ARBA00022741"/>
    </source>
</evidence>
<dbReference type="Pfam" id="PF00795">
    <property type="entry name" value="CN_hydrolase"/>
    <property type="match status" value="1"/>
</dbReference>
<evidence type="ECO:0000313" key="13">
    <source>
        <dbReference type="Proteomes" id="UP000762676"/>
    </source>
</evidence>
<dbReference type="GO" id="GO:0047710">
    <property type="term" value="F:bis(5'-adenosyl)-triphosphatase activity"/>
    <property type="evidence" value="ECO:0007669"/>
    <property type="project" value="UniProtKB-UniRule"/>
</dbReference>
<evidence type="ECO:0000256" key="9">
    <source>
        <dbReference type="RuleBase" id="RU366076"/>
    </source>
</evidence>
<dbReference type="GO" id="GO:0032435">
    <property type="term" value="P:negative regulation of proteasomal ubiquitin-dependent protein catabolic process"/>
    <property type="evidence" value="ECO:0007669"/>
    <property type="project" value="TreeGrafter"/>
</dbReference>
<evidence type="ECO:0000256" key="3">
    <source>
        <dbReference type="ARBA" id="ARBA00022801"/>
    </source>
</evidence>
<dbReference type="InterPro" id="IPR003010">
    <property type="entry name" value="C-N_Hydrolase"/>
</dbReference>
<feature type="binding site" evidence="6">
    <location>
        <position position="160"/>
    </location>
    <ligand>
        <name>substrate</name>
    </ligand>
</feature>
<dbReference type="InterPro" id="IPR036526">
    <property type="entry name" value="C-N_Hydrolase_sf"/>
</dbReference>
<dbReference type="Proteomes" id="UP000762676">
    <property type="component" value="Unassembled WGS sequence"/>
</dbReference>
<dbReference type="PROSITE" id="PS51084">
    <property type="entry name" value="HIT_2"/>
    <property type="match status" value="1"/>
</dbReference>
<feature type="site" description="Important for induction of apoptosis" evidence="7">
    <location>
        <position position="247"/>
    </location>
</feature>
<keyword evidence="13" id="KW-1185">Reference proteome</keyword>
<accession>A0AAV4HGA6</accession>
<comment type="catalytic activity">
    <reaction evidence="4 9">
        <text>P(1),P(3)-bis(5'-adenosyl) triphosphate + H2O = AMP + ADP + 2 H(+)</text>
        <dbReference type="Rhea" id="RHEA:13893"/>
        <dbReference type="ChEBI" id="CHEBI:15377"/>
        <dbReference type="ChEBI" id="CHEBI:15378"/>
        <dbReference type="ChEBI" id="CHEBI:58529"/>
        <dbReference type="ChEBI" id="CHEBI:456215"/>
        <dbReference type="ChEBI" id="CHEBI:456216"/>
        <dbReference type="EC" id="3.6.1.29"/>
    </reaction>
</comment>
<dbReference type="AlphaFoldDB" id="A0AAV4HGA6"/>
<dbReference type="InterPro" id="IPR011146">
    <property type="entry name" value="HIT-like"/>
</dbReference>
<dbReference type="InterPro" id="IPR039383">
    <property type="entry name" value="FHIT"/>
</dbReference>
<evidence type="ECO:0000256" key="4">
    <source>
        <dbReference type="ARBA" id="ARBA00047780"/>
    </source>
</evidence>
<dbReference type="InterPro" id="IPR052677">
    <property type="entry name" value="Dinucleoside_ppp_hydrolase"/>
</dbReference>
<dbReference type="GO" id="GO:0031625">
    <property type="term" value="F:ubiquitin protein ligase binding"/>
    <property type="evidence" value="ECO:0007669"/>
    <property type="project" value="TreeGrafter"/>
</dbReference>
<organism evidence="12 13">
    <name type="scientific">Elysia marginata</name>
    <dbReference type="NCBI Taxonomy" id="1093978"/>
    <lineage>
        <taxon>Eukaryota</taxon>
        <taxon>Metazoa</taxon>
        <taxon>Spiralia</taxon>
        <taxon>Lophotrochozoa</taxon>
        <taxon>Mollusca</taxon>
        <taxon>Gastropoda</taxon>
        <taxon>Heterobranchia</taxon>
        <taxon>Euthyneura</taxon>
        <taxon>Panpulmonata</taxon>
        <taxon>Sacoglossa</taxon>
        <taxon>Placobranchoidea</taxon>
        <taxon>Plakobranchidae</taxon>
        <taxon>Elysia</taxon>
    </lineage>
</organism>
<evidence type="ECO:0000256" key="5">
    <source>
        <dbReference type="PIRSR" id="PIRSR639383-1"/>
    </source>
</evidence>
<dbReference type="FunFam" id="3.30.428.10:FF:000011">
    <property type="entry name" value="Fragile histidine triad"/>
    <property type="match status" value="1"/>
</dbReference>
<keyword evidence="2 9" id="KW-0547">Nucleotide-binding</keyword>
<protein>
    <recommendedName>
        <fullName evidence="1 9">Bis(5'-adenosyl)-triphosphatase</fullName>
        <ecNumber evidence="1 9">3.6.1.29</ecNumber>
    </recommendedName>
</protein>
<dbReference type="SUPFAM" id="SSF56317">
    <property type="entry name" value="Carbon-nitrogen hydrolase"/>
    <property type="match status" value="1"/>
</dbReference>
<evidence type="ECO:0000313" key="12">
    <source>
        <dbReference type="EMBL" id="GFR97283.1"/>
    </source>
</evidence>
<evidence type="ECO:0000256" key="1">
    <source>
        <dbReference type="ARBA" id="ARBA00012377"/>
    </source>
</evidence>
<feature type="binding site" evidence="6">
    <location>
        <position position="216"/>
    </location>
    <ligand>
        <name>substrate</name>
    </ligand>
</feature>
<reference evidence="12 13" key="1">
    <citation type="journal article" date="2021" name="Elife">
        <title>Chloroplast acquisition without the gene transfer in kleptoplastic sea slugs, Plakobranchus ocellatus.</title>
        <authorList>
            <person name="Maeda T."/>
            <person name="Takahashi S."/>
            <person name="Yoshida T."/>
            <person name="Shimamura S."/>
            <person name="Takaki Y."/>
            <person name="Nagai Y."/>
            <person name="Toyoda A."/>
            <person name="Suzuki Y."/>
            <person name="Arimoto A."/>
            <person name="Ishii H."/>
            <person name="Satoh N."/>
            <person name="Nishiyama T."/>
            <person name="Hasebe M."/>
            <person name="Maruyama T."/>
            <person name="Minagawa J."/>
            <person name="Obokata J."/>
            <person name="Shigenobu S."/>
        </authorList>
    </citation>
    <scope>NUCLEOTIDE SEQUENCE [LARGE SCALE GENOMIC DNA]</scope>
</reference>
<evidence type="ECO:0000256" key="7">
    <source>
        <dbReference type="PIRSR" id="PIRSR639383-3"/>
    </source>
</evidence>
<feature type="binding site" evidence="6">
    <location>
        <position position="231"/>
    </location>
    <ligand>
        <name>substrate</name>
    </ligand>
</feature>
<dbReference type="EC" id="3.6.1.29" evidence="1 9"/>
<name>A0AAV4HGA6_9GAST</name>
<keyword evidence="3 9" id="KW-0378">Hydrolase</keyword>